<dbReference type="InterPro" id="IPR045052">
    <property type="entry name" value="Copine"/>
</dbReference>
<dbReference type="Pfam" id="PF00168">
    <property type="entry name" value="C2"/>
    <property type="match status" value="2"/>
</dbReference>
<dbReference type="GO" id="GO:0071277">
    <property type="term" value="P:cellular response to calcium ion"/>
    <property type="evidence" value="ECO:0007669"/>
    <property type="project" value="TreeGrafter"/>
</dbReference>
<reference evidence="4 5" key="1">
    <citation type="submission" date="2018-08" db="EMBL/GenBank/DDBJ databases">
        <title>Genome and evolution of the arbuscular mycorrhizal fungus Diversispora epigaea (formerly Glomus versiforme) and its bacterial endosymbionts.</title>
        <authorList>
            <person name="Sun X."/>
            <person name="Fei Z."/>
            <person name="Harrison M."/>
        </authorList>
    </citation>
    <scope>NUCLEOTIDE SEQUENCE [LARGE SCALE GENOMIC DNA]</scope>
    <source>
        <strain evidence="4 5">IT104</strain>
    </source>
</reference>
<dbReference type="OrthoDB" id="5855668at2759"/>
<dbReference type="CDD" id="cd04048">
    <property type="entry name" value="C2A_Copine"/>
    <property type="match status" value="1"/>
</dbReference>
<dbReference type="EMBL" id="PQFF01000374">
    <property type="protein sequence ID" value="RHZ54751.1"/>
    <property type="molecule type" value="Genomic_DNA"/>
</dbReference>
<dbReference type="PROSITE" id="PS50004">
    <property type="entry name" value="C2"/>
    <property type="match status" value="1"/>
</dbReference>
<dbReference type="InterPro" id="IPR035892">
    <property type="entry name" value="C2_domain_sf"/>
</dbReference>
<sequence>MARTNEAQIELKINCTQLTTLDFLTRSNPRVYLLIKDQRTQKWTTTTCSTEVIMGESNPEFFKSLLVDYHFEELQELRFIVVHVNRPTQKDWRQQEFIGQFDYDLGSLMGGQERKVKGKLYNPRNPTKDCGFITISGEEFSRSKKIVRLRLQVNQIEIKGLFRRKPDLYFRMSRSNEDGTYSPVYVSDSIVSEDPPWPEFEIPENTLCNGDEHRALVIEVKNKRRAAQPIIGSCTFSLNELLNGRTKYQLRPPATTKVNSRASLPSLHFTVSIDEPPTFLDYIAGGIEINLVVAIDFTSSNGNHRNPNSLHYSNQNSENSYQKAISSVGKILEAYDYDKKYPVYGFGAKFNGVLSHVHPLNNDYENPEVTGIDGILAAYSQTMNSVELFGPTNFSPIINQTASKIRSELDYGNDKAYYILLIITDGVITDMELTVRAIINASSLPLSIVIVGVGNADFTKMHILDADDVPLTDGDTQMESDIVQFVAMKDFETEYSKYLLPKAVLEEIPEQFLGYMRRKGILPSSPVNNEIIPPEYYN</sequence>
<proteinExistence type="inferred from homology"/>
<dbReference type="PANTHER" id="PTHR10857">
    <property type="entry name" value="COPINE"/>
    <property type="match status" value="1"/>
</dbReference>
<feature type="domain" description="C2" evidence="2">
    <location>
        <begin position="1"/>
        <end position="118"/>
    </location>
</feature>
<dbReference type="SMART" id="SM00239">
    <property type="entry name" value="C2"/>
    <property type="match status" value="2"/>
</dbReference>
<dbReference type="Gene3D" id="2.60.40.150">
    <property type="entry name" value="C2 domain"/>
    <property type="match status" value="1"/>
</dbReference>
<dbReference type="Pfam" id="PF07002">
    <property type="entry name" value="Copine"/>
    <property type="match status" value="1"/>
</dbReference>
<organism evidence="4 5">
    <name type="scientific">Diversispora epigaea</name>
    <dbReference type="NCBI Taxonomy" id="1348612"/>
    <lineage>
        <taxon>Eukaryota</taxon>
        <taxon>Fungi</taxon>
        <taxon>Fungi incertae sedis</taxon>
        <taxon>Mucoromycota</taxon>
        <taxon>Glomeromycotina</taxon>
        <taxon>Glomeromycetes</taxon>
        <taxon>Diversisporales</taxon>
        <taxon>Diversisporaceae</taxon>
        <taxon>Diversispora</taxon>
    </lineage>
</organism>
<dbReference type="SMART" id="SM00327">
    <property type="entry name" value="VWA"/>
    <property type="match status" value="1"/>
</dbReference>
<dbReference type="PROSITE" id="PS50234">
    <property type="entry name" value="VWFA"/>
    <property type="match status" value="1"/>
</dbReference>
<protein>
    <submittedName>
        <fullName evidence="4">Uncharacterized protein</fullName>
    </submittedName>
</protein>
<evidence type="ECO:0000259" key="2">
    <source>
        <dbReference type="PROSITE" id="PS50004"/>
    </source>
</evidence>
<dbReference type="PANTHER" id="PTHR10857:SF106">
    <property type="entry name" value="C2 DOMAIN-CONTAINING PROTEIN"/>
    <property type="match status" value="1"/>
</dbReference>
<name>A0A397GUP7_9GLOM</name>
<comment type="similarity">
    <text evidence="1">Belongs to the copine family.</text>
</comment>
<dbReference type="AlphaFoldDB" id="A0A397GUP7"/>
<dbReference type="Proteomes" id="UP000266861">
    <property type="component" value="Unassembled WGS sequence"/>
</dbReference>
<feature type="domain" description="VWFA" evidence="3">
    <location>
        <begin position="290"/>
        <end position="508"/>
    </location>
</feature>
<evidence type="ECO:0000256" key="1">
    <source>
        <dbReference type="ARBA" id="ARBA00009048"/>
    </source>
</evidence>
<dbReference type="InterPro" id="IPR002035">
    <property type="entry name" value="VWF_A"/>
</dbReference>
<dbReference type="InterPro" id="IPR010734">
    <property type="entry name" value="Copine_C"/>
</dbReference>
<evidence type="ECO:0000259" key="3">
    <source>
        <dbReference type="PROSITE" id="PS50234"/>
    </source>
</evidence>
<gene>
    <name evidence="4" type="ORF">Glove_423g24</name>
</gene>
<evidence type="ECO:0000313" key="5">
    <source>
        <dbReference type="Proteomes" id="UP000266861"/>
    </source>
</evidence>
<comment type="caution">
    <text evidence="4">The sequence shown here is derived from an EMBL/GenBank/DDBJ whole genome shotgun (WGS) entry which is preliminary data.</text>
</comment>
<evidence type="ECO:0000313" key="4">
    <source>
        <dbReference type="EMBL" id="RHZ54751.1"/>
    </source>
</evidence>
<dbReference type="InterPro" id="IPR000008">
    <property type="entry name" value="C2_dom"/>
</dbReference>
<dbReference type="SUPFAM" id="SSF49562">
    <property type="entry name" value="C2 domain (Calcium/lipid-binding domain, CaLB)"/>
    <property type="match status" value="2"/>
</dbReference>
<dbReference type="SUPFAM" id="SSF53300">
    <property type="entry name" value="vWA-like"/>
    <property type="match status" value="1"/>
</dbReference>
<accession>A0A397GUP7</accession>
<dbReference type="GO" id="GO:0005886">
    <property type="term" value="C:plasma membrane"/>
    <property type="evidence" value="ECO:0007669"/>
    <property type="project" value="TreeGrafter"/>
</dbReference>
<dbReference type="GO" id="GO:0005544">
    <property type="term" value="F:calcium-dependent phospholipid binding"/>
    <property type="evidence" value="ECO:0007669"/>
    <property type="project" value="InterPro"/>
</dbReference>
<dbReference type="STRING" id="1348612.A0A397GUP7"/>
<keyword evidence="5" id="KW-1185">Reference proteome</keyword>
<dbReference type="InterPro" id="IPR036465">
    <property type="entry name" value="vWFA_dom_sf"/>
</dbReference>